<dbReference type="GeneID" id="65129106"/>
<dbReference type="RefSeq" id="YP_010110786.1">
    <property type="nucleotide sequence ID" value="NC_055874.1"/>
</dbReference>
<evidence type="ECO:0000313" key="1">
    <source>
        <dbReference type="EMBL" id="QOR58628.1"/>
    </source>
</evidence>
<sequence length="170" mass="18963">MATQTKDAVTTAVTIVKTKLVRVSVYEGVDGIRYRFNFADSFPAYRRGEDGQNVLATAEYVDFLPNVAIAQLINCLPELADLHVDARERAIRQGVSGGINAAQLQILCRGAEFVIERIQFAAGDPYKTYDGDDAVHEHEGFSTNIKEVKLLDKQVKLLENMQMQLLMNQL</sequence>
<protein>
    <submittedName>
        <fullName evidence="1">Uncharacterized protein</fullName>
    </submittedName>
</protein>
<dbReference type="KEGG" id="vg:65129106"/>
<accession>A0A7M1RWB5</accession>
<name>A0A7M1RWB5_9CAUD</name>
<organism evidence="1 2">
    <name type="scientific">uncultured phage cr3_1</name>
    <dbReference type="NCBI Taxonomy" id="2772065"/>
    <lineage>
        <taxon>Viruses</taxon>
        <taxon>Duplodnaviria</taxon>
        <taxon>Heunggongvirae</taxon>
        <taxon>Uroviricota</taxon>
        <taxon>Caudoviricetes</taxon>
        <taxon>Crassvirales</taxon>
        <taxon>Intestiviridae</taxon>
        <taxon>Crudevirinae</taxon>
        <taxon>Diorhovirus</taxon>
        <taxon>Diorhovirus intestinalis</taxon>
    </lineage>
</organism>
<reference evidence="1 2" key="1">
    <citation type="submission" date="2020-07" db="EMBL/GenBank/DDBJ databases">
        <title>Taxonomic proposal: Crassvirales, a new order of highly abundant and diverse bacterial viruses.</title>
        <authorList>
            <person name="Shkoporov A.N."/>
            <person name="Stockdale S.R."/>
            <person name="Guerin E."/>
            <person name="Ross R.P."/>
            <person name="Hill C."/>
        </authorList>
    </citation>
    <scope>NUCLEOTIDE SEQUENCE [LARGE SCALE GENOMIC DNA]</scope>
</reference>
<dbReference type="EMBL" id="MT774381">
    <property type="protein sequence ID" value="QOR58628.1"/>
    <property type="molecule type" value="Genomic_DNA"/>
</dbReference>
<dbReference type="Proteomes" id="UP000594037">
    <property type="component" value="Segment"/>
</dbReference>
<keyword evidence="2" id="KW-1185">Reference proteome</keyword>
<evidence type="ECO:0000313" key="2">
    <source>
        <dbReference type="Proteomes" id="UP000594037"/>
    </source>
</evidence>
<proteinExistence type="predicted"/>